<evidence type="ECO:0000313" key="1">
    <source>
        <dbReference type="EMBL" id="SVB47333.1"/>
    </source>
</evidence>
<organism evidence="1">
    <name type="scientific">marine metagenome</name>
    <dbReference type="NCBI Taxonomy" id="408172"/>
    <lineage>
        <taxon>unclassified sequences</taxon>
        <taxon>metagenomes</taxon>
        <taxon>ecological metagenomes</taxon>
    </lineage>
</organism>
<reference evidence="1" key="1">
    <citation type="submission" date="2018-05" db="EMBL/GenBank/DDBJ databases">
        <authorList>
            <person name="Lanie J.A."/>
            <person name="Ng W.-L."/>
            <person name="Kazmierczak K.M."/>
            <person name="Andrzejewski T.M."/>
            <person name="Davidsen T.M."/>
            <person name="Wayne K.J."/>
            <person name="Tettelin H."/>
            <person name="Glass J.I."/>
            <person name="Rusch D."/>
            <person name="Podicherti R."/>
            <person name="Tsui H.-C.T."/>
            <person name="Winkler M.E."/>
        </authorList>
    </citation>
    <scope>NUCLEOTIDE SEQUENCE</scope>
</reference>
<sequence>MKRIISIFLLTYPLLMFADTLYFKDGRELEGNIIFIGKGYIVFKVAKVKFDIADIAIYPEGSIFEIIDDQTI</sequence>
<feature type="non-terminal residue" evidence="1">
    <location>
        <position position="72"/>
    </location>
</feature>
<accession>A0A382EBJ4</accession>
<gene>
    <name evidence="1" type="ORF">METZ01_LOCUS200187</name>
</gene>
<dbReference type="EMBL" id="UINC01043378">
    <property type="protein sequence ID" value="SVB47333.1"/>
    <property type="molecule type" value="Genomic_DNA"/>
</dbReference>
<protein>
    <submittedName>
        <fullName evidence="1">Uncharacterized protein</fullName>
    </submittedName>
</protein>
<name>A0A382EBJ4_9ZZZZ</name>
<proteinExistence type="predicted"/>
<dbReference type="AlphaFoldDB" id="A0A382EBJ4"/>